<evidence type="ECO:0000259" key="2">
    <source>
        <dbReference type="Pfam" id="PF26255"/>
    </source>
</evidence>
<dbReference type="EMBL" id="VMTR01000075">
    <property type="protein sequence ID" value="TVT94541.1"/>
    <property type="molecule type" value="Genomic_DNA"/>
</dbReference>
<dbReference type="AlphaFoldDB" id="A0A558G9U2"/>
<organism evidence="3 4">
    <name type="scientific">Haloferax volcanii</name>
    <name type="common">Halobacterium volcanii</name>
    <dbReference type="NCBI Taxonomy" id="2246"/>
    <lineage>
        <taxon>Archaea</taxon>
        <taxon>Methanobacteriati</taxon>
        <taxon>Methanobacteriota</taxon>
        <taxon>Stenosarchaea group</taxon>
        <taxon>Halobacteria</taxon>
        <taxon>Halobacteriales</taxon>
        <taxon>Haloferacaceae</taxon>
        <taxon>Haloferax</taxon>
    </lineage>
</organism>
<sequence length="552" mass="59180">MLRLASTYAAVGLSVAAAYLAGVHGETPAALAVGLVAAVFVALRVSMMDWRPHVSLLDAAPRGVKVMGKQTAALALVGMLITTSTVAPVGAATGDQCSTLDGFIYDILNFQPFDGNADNPCSTRYQVNSAIEEMEQSDANQTKTDIYSAGTSVKAQEEVFKSTYGNYLNDSQSVAWMKAQVAVAEAYENGSSKAQARVAAKEAIADYYATRQINFIEQWNVSQGQIWTLYQQAEQEDGISTGSLGYITFNDPGDTNPDRSFPASVESQTLTLVNGSTRQAHLWRVENGNGPDASGTIGITNIDYSGNLAGAFIKGPDASYDQLQASDFYYYYNTWPRFQTLNDNLQSEADNFVNATYDDFESGEINASDVISANTAMFEYGTETGDNSSLYSSTAALALMGFDTPNLNSSGLMNVTYQGQTYQGLVLARSAPGGAWTANTTYNTSNITGPVFLAASDGRKIDFDDNTDFTINGMVSKDGTKIQTQNTTKYVYQTANTSELLEMQRQLTELRAEIEAREASVGGGGGGIPPLTTENKALIALVAVAVIVIMRE</sequence>
<proteinExistence type="predicted"/>
<dbReference type="RefSeq" id="WP_144858834.1">
    <property type="nucleotide sequence ID" value="NZ_VMTR01000075.1"/>
</dbReference>
<evidence type="ECO:0000313" key="3">
    <source>
        <dbReference type="EMBL" id="TVT94541.1"/>
    </source>
</evidence>
<evidence type="ECO:0000256" key="1">
    <source>
        <dbReference type="SAM" id="Phobius"/>
    </source>
</evidence>
<dbReference type="Proteomes" id="UP000320212">
    <property type="component" value="Unassembled WGS sequence"/>
</dbReference>
<dbReference type="Pfam" id="PF26255">
    <property type="entry name" value="Viral_env_HRPV"/>
    <property type="match status" value="1"/>
</dbReference>
<keyword evidence="1" id="KW-1133">Transmembrane helix</keyword>
<comment type="caution">
    <text evidence="3">The sequence shown here is derived from an EMBL/GenBank/DDBJ whole genome shotgun (WGS) entry which is preliminary data.</text>
</comment>
<gene>
    <name evidence="3" type="ORF">FQA18_11305</name>
</gene>
<keyword evidence="1" id="KW-0812">Transmembrane</keyword>
<feature type="transmembrane region" description="Helical" evidence="1">
    <location>
        <begin position="30"/>
        <end position="50"/>
    </location>
</feature>
<reference evidence="3 4" key="1">
    <citation type="submission" date="2019-07" db="EMBL/GenBank/DDBJ databases">
        <title>Draft genome sequence of Haloferax volcanii SS0101, isolated from salt farm in Samut Sakhon, Thailand.</title>
        <authorList>
            <person name="Wanthongcharoen S."/>
            <person name="Yamprayoonswat W."/>
            <person name="Ruangsuj P."/>
            <person name="Thongpramul N."/>
            <person name="Jumpathong W."/>
            <person name="Sittihan S."/>
            <person name="Kanjanavas P."/>
            <person name="Yasawong M."/>
        </authorList>
    </citation>
    <scope>NUCLEOTIDE SEQUENCE [LARGE SCALE GENOMIC DNA]</scope>
    <source>
        <strain evidence="3 4">SS0101</strain>
    </source>
</reference>
<feature type="domain" description="Envelope protein N-terminal" evidence="2">
    <location>
        <begin position="121"/>
        <end position="401"/>
    </location>
</feature>
<dbReference type="InterPro" id="IPR058677">
    <property type="entry name" value="ORF4_N"/>
</dbReference>
<accession>A0A558G9U2</accession>
<name>A0A558G9U2_HALVO</name>
<keyword evidence="1" id="KW-0472">Membrane</keyword>
<evidence type="ECO:0000313" key="4">
    <source>
        <dbReference type="Proteomes" id="UP000320212"/>
    </source>
</evidence>
<protein>
    <recommendedName>
        <fullName evidence="2">Envelope protein N-terminal domain-containing protein</fullName>
    </recommendedName>
</protein>
<feature type="transmembrane region" description="Helical" evidence="1">
    <location>
        <begin position="71"/>
        <end position="91"/>
    </location>
</feature>